<evidence type="ECO:0000256" key="1">
    <source>
        <dbReference type="ARBA" id="ARBA00004141"/>
    </source>
</evidence>
<feature type="domain" description="G-protein coupled receptors family 2 profile 2" evidence="7">
    <location>
        <begin position="379"/>
        <end position="563"/>
    </location>
</feature>
<evidence type="ECO:0000256" key="2">
    <source>
        <dbReference type="ARBA" id="ARBA00022692"/>
    </source>
</evidence>
<dbReference type="PROSITE" id="PS50261">
    <property type="entry name" value="G_PROTEIN_RECEP_F2_4"/>
    <property type="match status" value="1"/>
</dbReference>
<keyword evidence="6" id="KW-0732">Signal</keyword>
<dbReference type="AlphaFoldDB" id="A0AAN9U110"/>
<evidence type="ECO:0000313" key="9">
    <source>
        <dbReference type="Proteomes" id="UP001367676"/>
    </source>
</evidence>
<evidence type="ECO:0000313" key="8">
    <source>
        <dbReference type="EMBL" id="KAK7601973.1"/>
    </source>
</evidence>
<feature type="transmembrane region" description="Helical" evidence="5">
    <location>
        <begin position="378"/>
        <end position="402"/>
    </location>
</feature>
<evidence type="ECO:0000256" key="6">
    <source>
        <dbReference type="SAM" id="SignalP"/>
    </source>
</evidence>
<comment type="subcellular location">
    <subcellularLocation>
        <location evidence="1">Membrane</location>
        <topology evidence="1">Multi-pass membrane protein</topology>
    </subcellularLocation>
</comment>
<proteinExistence type="predicted"/>
<feature type="transmembrane region" description="Helical" evidence="5">
    <location>
        <begin position="583"/>
        <end position="601"/>
    </location>
</feature>
<feature type="transmembrane region" description="Helical" evidence="5">
    <location>
        <begin position="607"/>
        <end position="626"/>
    </location>
</feature>
<dbReference type="Gene3D" id="1.20.1070.10">
    <property type="entry name" value="Rhodopsin 7-helix transmembrane proteins"/>
    <property type="match status" value="1"/>
</dbReference>
<dbReference type="InterPro" id="IPR053231">
    <property type="entry name" value="GPCR_LN-TM7"/>
</dbReference>
<feature type="signal peptide" evidence="6">
    <location>
        <begin position="1"/>
        <end position="20"/>
    </location>
</feature>
<protein>
    <recommendedName>
        <fullName evidence="7">G-protein coupled receptors family 2 profile 2 domain-containing protein</fullName>
    </recommendedName>
</protein>
<dbReference type="InterPro" id="IPR017981">
    <property type="entry name" value="GPCR_2-like_7TM"/>
</dbReference>
<dbReference type="Proteomes" id="UP001367676">
    <property type="component" value="Unassembled WGS sequence"/>
</dbReference>
<feature type="transmembrane region" description="Helical" evidence="5">
    <location>
        <begin position="451"/>
        <end position="480"/>
    </location>
</feature>
<evidence type="ECO:0000256" key="5">
    <source>
        <dbReference type="SAM" id="Phobius"/>
    </source>
</evidence>
<dbReference type="GO" id="GO:0004888">
    <property type="term" value="F:transmembrane signaling receptor activity"/>
    <property type="evidence" value="ECO:0007669"/>
    <property type="project" value="InterPro"/>
</dbReference>
<comment type="caution">
    <text evidence="8">The sequence shown here is derived from an EMBL/GenBank/DDBJ whole genome shotgun (WGS) entry which is preliminary data.</text>
</comment>
<dbReference type="GO" id="GO:0007166">
    <property type="term" value="P:cell surface receptor signaling pathway"/>
    <property type="evidence" value="ECO:0007669"/>
    <property type="project" value="InterPro"/>
</dbReference>
<accession>A0AAN9U110</accession>
<keyword evidence="2 5" id="KW-0812">Transmembrane</keyword>
<reference evidence="8 9" key="1">
    <citation type="submission" date="2024-03" db="EMBL/GenBank/DDBJ databases">
        <title>Adaptation during the transition from Ophiocordyceps entomopathogen to insect associate is accompanied by gene loss and intensified selection.</title>
        <authorList>
            <person name="Ward C.M."/>
            <person name="Onetto C.A."/>
            <person name="Borneman A.R."/>
        </authorList>
    </citation>
    <scope>NUCLEOTIDE SEQUENCE [LARGE SCALE GENOMIC DNA]</scope>
    <source>
        <strain evidence="8">AWRI1</strain>
        <tissue evidence="8">Single Adult Female</tissue>
    </source>
</reference>
<gene>
    <name evidence="8" type="ORF">V9T40_009414</name>
</gene>
<keyword evidence="4 5" id="KW-0472">Membrane</keyword>
<dbReference type="PANTHER" id="PTHR45902:SF1">
    <property type="entry name" value="LATROPHILIN RECEPTOR-LIKE PROTEIN A"/>
    <property type="match status" value="1"/>
</dbReference>
<feature type="transmembrane region" description="Helical" evidence="5">
    <location>
        <begin position="492"/>
        <end position="515"/>
    </location>
</feature>
<keyword evidence="3 5" id="KW-1133">Transmembrane helix</keyword>
<feature type="chain" id="PRO_5042877685" description="G-protein coupled receptors family 2 profile 2 domain-containing protein" evidence="6">
    <location>
        <begin position="21"/>
        <end position="654"/>
    </location>
</feature>
<dbReference type="PANTHER" id="PTHR45902">
    <property type="entry name" value="LATROPHILIN RECEPTOR-LIKE PROTEIN A"/>
    <property type="match status" value="1"/>
</dbReference>
<dbReference type="EMBL" id="JBBCAQ010000010">
    <property type="protein sequence ID" value="KAK7601973.1"/>
    <property type="molecule type" value="Genomic_DNA"/>
</dbReference>
<name>A0AAN9U110_9HEMI</name>
<feature type="transmembrane region" description="Helical" evidence="5">
    <location>
        <begin position="414"/>
        <end position="431"/>
    </location>
</feature>
<evidence type="ECO:0000256" key="3">
    <source>
        <dbReference type="ARBA" id="ARBA00022989"/>
    </source>
</evidence>
<evidence type="ECO:0000256" key="4">
    <source>
        <dbReference type="ARBA" id="ARBA00023136"/>
    </source>
</evidence>
<sequence length="654" mass="74544">MRLLQISLVFIVLFADWIISQDVDRNCPPLRCSDSKLRKSIGMTPHCHCDDQCGDYNDCCSDAPNKEKSTNETLYSCTPFSIVGSFLLKRYCPNSSKKNQIKCAQSANYSDHIQQMHLKIPVTSKINNITYGNIFCAFCDNVTKENLSYWNLKIVCGRWRRIITNFTFGGPDTFLKNQPELKKVLKFNNDTKQWRYVNGSVTANCTMLPQVPLSLQKVVRPCVFNLTSNCPSNFLVTNITNKCAEFQSTVYQRSVSTNDYRNAYCALCNGVPLRNLSCYVPTPSTIRPYRRYTRRPPPTGPKIMKPRTYLYIAMKSNCEYLLNEIELTKIKAETVVYKTMNRTFIRNSTSINGTGIQICHINNETFIELEESKLNSSFFRIVVNLGCLSAGTFLLLHIWNFFASNEPAQMNQKLLLSFAIAMLLGNVGFLYESLSNIALSDHLIICAIDNFITYYGFLAAFLWISSMAFDISCSVWSFAFNQTTVLSKHGTTLFVVYSLISWMLPALISLTFQWYDSIKSGDTAYFCMLTKEVTLLWYFVMPLTVSMSVNLAFYLCTVFVVFTEEGVIEKMSKAGIEFKLHTFLVMTTNIMWLTIVLAGYLDNHSLVVLFTVCDVFLCFILFWSPFGKDVGIKSEMLLKPTTNHTVKTPESVKQ</sequence>
<keyword evidence="9" id="KW-1185">Reference proteome</keyword>
<feature type="transmembrane region" description="Helical" evidence="5">
    <location>
        <begin position="535"/>
        <end position="562"/>
    </location>
</feature>
<evidence type="ECO:0000259" key="7">
    <source>
        <dbReference type="PROSITE" id="PS50261"/>
    </source>
</evidence>
<dbReference type="GO" id="GO:0016020">
    <property type="term" value="C:membrane"/>
    <property type="evidence" value="ECO:0007669"/>
    <property type="project" value="UniProtKB-SubCell"/>
</dbReference>
<organism evidence="8 9">
    <name type="scientific">Parthenolecanium corni</name>
    <dbReference type="NCBI Taxonomy" id="536013"/>
    <lineage>
        <taxon>Eukaryota</taxon>
        <taxon>Metazoa</taxon>
        <taxon>Ecdysozoa</taxon>
        <taxon>Arthropoda</taxon>
        <taxon>Hexapoda</taxon>
        <taxon>Insecta</taxon>
        <taxon>Pterygota</taxon>
        <taxon>Neoptera</taxon>
        <taxon>Paraneoptera</taxon>
        <taxon>Hemiptera</taxon>
        <taxon>Sternorrhyncha</taxon>
        <taxon>Coccoidea</taxon>
        <taxon>Coccidae</taxon>
        <taxon>Parthenolecanium</taxon>
    </lineage>
</organism>